<dbReference type="FunFam" id="1.20.1560.10:FF:000001">
    <property type="entry name" value="ATP-binding cassette subfamily C member 1"/>
    <property type="match status" value="1"/>
</dbReference>
<feature type="transmembrane region" description="Helical" evidence="15">
    <location>
        <begin position="387"/>
        <end position="409"/>
    </location>
</feature>
<dbReference type="EC" id="7.6.2.3" evidence="12"/>
<accession>A0AAU9WNT8</accession>
<evidence type="ECO:0000256" key="13">
    <source>
        <dbReference type="ARBA" id="ARBA00047523"/>
    </source>
</evidence>
<dbReference type="InterPro" id="IPR003593">
    <property type="entry name" value="AAA+_ATPase"/>
</dbReference>
<dbReference type="SUPFAM" id="SSF90123">
    <property type="entry name" value="ABC transporter transmembrane region"/>
    <property type="match status" value="2"/>
</dbReference>
<organism evidence="19 20">
    <name type="scientific">Pocillopora meandrina</name>
    <dbReference type="NCBI Taxonomy" id="46732"/>
    <lineage>
        <taxon>Eukaryota</taxon>
        <taxon>Metazoa</taxon>
        <taxon>Cnidaria</taxon>
        <taxon>Anthozoa</taxon>
        <taxon>Hexacorallia</taxon>
        <taxon>Scleractinia</taxon>
        <taxon>Astrocoeniina</taxon>
        <taxon>Pocilloporidae</taxon>
        <taxon>Pocillopora</taxon>
    </lineage>
</organism>
<comment type="similarity">
    <text evidence="2">Belongs to the ABC transporter superfamily. ABCC family. Conjugate transporter (TC 3.A.1.208) subfamily.</text>
</comment>
<evidence type="ECO:0000256" key="11">
    <source>
        <dbReference type="ARBA" id="ARBA00023136"/>
    </source>
</evidence>
<feature type="transmembrane region" description="Helical" evidence="15">
    <location>
        <begin position="241"/>
        <end position="265"/>
    </location>
</feature>
<dbReference type="PROSITE" id="PS00211">
    <property type="entry name" value="ABC_TRANSPORTER_1"/>
    <property type="match status" value="2"/>
</dbReference>
<dbReference type="CDD" id="cd03244">
    <property type="entry name" value="ABCC_MRP_domain2"/>
    <property type="match status" value="1"/>
</dbReference>
<dbReference type="CDD" id="cd18595">
    <property type="entry name" value="ABC_6TM_MRP1_2_3_6_D1_like"/>
    <property type="match status" value="1"/>
</dbReference>
<keyword evidence="3 14" id="KW-0728">SH3 domain</keyword>
<proteinExistence type="inferred from homology"/>
<dbReference type="InterPro" id="IPR036028">
    <property type="entry name" value="SH3-like_dom_sf"/>
</dbReference>
<dbReference type="InterPro" id="IPR017871">
    <property type="entry name" value="ABC_transporter-like_CS"/>
</dbReference>
<dbReference type="FunFam" id="1.20.1560.10:FF:000020">
    <property type="entry name" value="ABC metal ion transporter"/>
    <property type="match status" value="1"/>
</dbReference>
<evidence type="ECO:0000256" key="6">
    <source>
        <dbReference type="ARBA" id="ARBA00022692"/>
    </source>
</evidence>
<reference evidence="19 20" key="1">
    <citation type="submission" date="2022-05" db="EMBL/GenBank/DDBJ databases">
        <authorList>
            <consortium name="Genoscope - CEA"/>
            <person name="William W."/>
        </authorList>
    </citation>
    <scope>NUCLEOTIDE SEQUENCE [LARGE SCALE GENOMIC DNA]</scope>
</reference>
<dbReference type="GO" id="GO:0016887">
    <property type="term" value="F:ATP hydrolysis activity"/>
    <property type="evidence" value="ECO:0007669"/>
    <property type="project" value="InterPro"/>
</dbReference>
<evidence type="ECO:0000259" key="18">
    <source>
        <dbReference type="PROSITE" id="PS50929"/>
    </source>
</evidence>
<evidence type="ECO:0000256" key="10">
    <source>
        <dbReference type="ARBA" id="ARBA00022989"/>
    </source>
</evidence>
<feature type="domain" description="ABC transporter" evidence="17">
    <location>
        <begin position="1351"/>
        <end position="1583"/>
    </location>
</feature>
<dbReference type="SMART" id="SM00326">
    <property type="entry name" value="SH3"/>
    <property type="match status" value="1"/>
</dbReference>
<evidence type="ECO:0000256" key="5">
    <source>
        <dbReference type="ARBA" id="ARBA00022554"/>
    </source>
</evidence>
<dbReference type="InterPro" id="IPR050173">
    <property type="entry name" value="ABC_transporter_C-like"/>
</dbReference>
<dbReference type="Pfam" id="PF00005">
    <property type="entry name" value="ABC_tran"/>
    <property type="match status" value="2"/>
</dbReference>
<evidence type="ECO:0000256" key="3">
    <source>
        <dbReference type="ARBA" id="ARBA00022443"/>
    </source>
</evidence>
<dbReference type="GO" id="GO:0000323">
    <property type="term" value="C:lytic vacuole"/>
    <property type="evidence" value="ECO:0007669"/>
    <property type="project" value="UniProtKB-ARBA"/>
</dbReference>
<dbReference type="CDD" id="cd03250">
    <property type="entry name" value="ABCC_MRP_domain1"/>
    <property type="match status" value="1"/>
</dbReference>
<feature type="transmembrane region" description="Helical" evidence="15">
    <location>
        <begin position="1255"/>
        <end position="1276"/>
    </location>
</feature>
<feature type="domain" description="ABC transporter" evidence="17">
    <location>
        <begin position="545"/>
        <end position="788"/>
    </location>
</feature>
<evidence type="ECO:0000256" key="9">
    <source>
        <dbReference type="ARBA" id="ARBA00022840"/>
    </source>
</evidence>
<dbReference type="Proteomes" id="UP001159428">
    <property type="component" value="Unassembled WGS sequence"/>
</dbReference>
<dbReference type="GO" id="GO:0005774">
    <property type="term" value="C:vacuolar membrane"/>
    <property type="evidence" value="ECO:0007669"/>
    <property type="project" value="UniProtKB-SubCell"/>
</dbReference>
<dbReference type="InterPro" id="IPR001452">
    <property type="entry name" value="SH3_domain"/>
</dbReference>
<keyword evidence="4" id="KW-0813">Transport</keyword>
<keyword evidence="11 15" id="KW-0472">Membrane</keyword>
<evidence type="ECO:0000256" key="12">
    <source>
        <dbReference type="ARBA" id="ARBA00024220"/>
    </source>
</evidence>
<keyword evidence="5" id="KW-0926">Vacuole</keyword>
<feature type="transmembrane region" description="Helical" evidence="15">
    <location>
        <begin position="1170"/>
        <end position="1190"/>
    </location>
</feature>
<dbReference type="InterPro" id="IPR027417">
    <property type="entry name" value="P-loop_NTPase"/>
</dbReference>
<keyword evidence="20" id="KW-1185">Reference proteome</keyword>
<dbReference type="InterPro" id="IPR036640">
    <property type="entry name" value="ABC1_TM_sf"/>
</dbReference>
<keyword evidence="7" id="KW-0677">Repeat</keyword>
<keyword evidence="9" id="KW-0067">ATP-binding</keyword>
<protein>
    <recommendedName>
        <fullName evidence="12">ABC-type glutathione-S-conjugate transporter</fullName>
        <ecNumber evidence="12">7.6.2.3</ecNumber>
    </recommendedName>
</protein>
<evidence type="ECO:0000259" key="17">
    <source>
        <dbReference type="PROSITE" id="PS50893"/>
    </source>
</evidence>
<comment type="subcellular location">
    <subcellularLocation>
        <location evidence="1">Vacuole membrane</location>
        <topology evidence="1">Multi-pass membrane protein</topology>
    </subcellularLocation>
</comment>
<dbReference type="SUPFAM" id="SSF52540">
    <property type="entry name" value="P-loop containing nucleoside triphosphate hydrolases"/>
    <property type="match status" value="2"/>
</dbReference>
<evidence type="ECO:0000256" key="14">
    <source>
        <dbReference type="PROSITE-ProRule" id="PRU00192"/>
    </source>
</evidence>
<dbReference type="Pfam" id="PF00664">
    <property type="entry name" value="ABC_membrane"/>
    <property type="match status" value="2"/>
</dbReference>
<dbReference type="PROSITE" id="PS50929">
    <property type="entry name" value="ABC_TM1F"/>
    <property type="match status" value="2"/>
</dbReference>
<dbReference type="InterPro" id="IPR003439">
    <property type="entry name" value="ABC_transporter-like_ATP-bd"/>
</dbReference>
<dbReference type="Gene3D" id="2.30.30.40">
    <property type="entry name" value="SH3 Domains"/>
    <property type="match status" value="1"/>
</dbReference>
<comment type="caution">
    <text evidence="19">The sequence shown here is derived from an EMBL/GenBank/DDBJ whole genome shotgun (WGS) entry which is preliminary data.</text>
</comment>
<feature type="transmembrane region" description="Helical" evidence="15">
    <location>
        <begin position="285"/>
        <end position="307"/>
    </location>
</feature>
<feature type="transmembrane region" description="Helical" evidence="15">
    <location>
        <begin position="1074"/>
        <end position="1095"/>
    </location>
</feature>
<evidence type="ECO:0000256" key="2">
    <source>
        <dbReference type="ARBA" id="ARBA00009726"/>
    </source>
</evidence>
<feature type="transmembrane region" description="Helical" evidence="15">
    <location>
        <begin position="502"/>
        <end position="524"/>
    </location>
</feature>
<feature type="domain" description="ABC transmembrane type-1" evidence="18">
    <location>
        <begin position="1035"/>
        <end position="1312"/>
    </location>
</feature>
<dbReference type="InterPro" id="IPR011527">
    <property type="entry name" value="ABC1_TM_dom"/>
</dbReference>
<feature type="domain" description="SH3" evidence="16">
    <location>
        <begin position="8"/>
        <end position="86"/>
    </location>
</feature>
<dbReference type="SUPFAM" id="SSF50044">
    <property type="entry name" value="SH3-domain"/>
    <property type="match status" value="1"/>
</dbReference>
<dbReference type="PANTHER" id="PTHR24223">
    <property type="entry name" value="ATP-BINDING CASSETTE SUB-FAMILY C"/>
    <property type="match status" value="1"/>
</dbReference>
<evidence type="ECO:0000313" key="20">
    <source>
        <dbReference type="Proteomes" id="UP001159428"/>
    </source>
</evidence>
<name>A0AAU9WNT8_9CNID</name>
<evidence type="ECO:0000313" key="19">
    <source>
        <dbReference type="EMBL" id="CAH3120274.1"/>
    </source>
</evidence>
<evidence type="ECO:0000259" key="16">
    <source>
        <dbReference type="PROSITE" id="PS50002"/>
    </source>
</evidence>
<keyword evidence="6 15" id="KW-0812">Transmembrane</keyword>
<evidence type="ECO:0000256" key="1">
    <source>
        <dbReference type="ARBA" id="ARBA00004128"/>
    </source>
</evidence>
<feature type="transmembrane region" description="Helical" evidence="15">
    <location>
        <begin position="1021"/>
        <end position="1054"/>
    </location>
</feature>
<dbReference type="Gene3D" id="1.20.1560.10">
    <property type="entry name" value="ABC transporter type 1, transmembrane domain"/>
    <property type="match status" value="2"/>
</dbReference>
<dbReference type="GO" id="GO:0015431">
    <property type="term" value="F:ABC-type glutathione S-conjugate transporter activity"/>
    <property type="evidence" value="ECO:0007669"/>
    <property type="project" value="UniProtKB-EC"/>
</dbReference>
<comment type="catalytic activity">
    <reaction evidence="13">
        <text>leukotriene C4(in) + ATP + H2O = leukotriene C4(out) + ADP + phosphate + H(+)</text>
        <dbReference type="Rhea" id="RHEA:38963"/>
        <dbReference type="ChEBI" id="CHEBI:15377"/>
        <dbReference type="ChEBI" id="CHEBI:15378"/>
        <dbReference type="ChEBI" id="CHEBI:30616"/>
        <dbReference type="ChEBI" id="CHEBI:43474"/>
        <dbReference type="ChEBI" id="CHEBI:57973"/>
        <dbReference type="ChEBI" id="CHEBI:456216"/>
    </reaction>
    <physiologicalReaction direction="left-to-right" evidence="13">
        <dbReference type="Rhea" id="RHEA:38964"/>
    </physiologicalReaction>
</comment>
<dbReference type="SMART" id="SM00382">
    <property type="entry name" value="AAA"/>
    <property type="match status" value="2"/>
</dbReference>
<evidence type="ECO:0000256" key="4">
    <source>
        <dbReference type="ARBA" id="ARBA00022448"/>
    </source>
</evidence>
<keyword evidence="10 15" id="KW-1133">Transmembrane helix</keyword>
<feature type="domain" description="ABC transmembrane type-1" evidence="18">
    <location>
        <begin position="246"/>
        <end position="528"/>
    </location>
</feature>
<dbReference type="PROSITE" id="PS50893">
    <property type="entry name" value="ABC_TRANSPORTER_2"/>
    <property type="match status" value="2"/>
</dbReference>
<dbReference type="EMBL" id="CALNXJ010000017">
    <property type="protein sequence ID" value="CAH3120274.1"/>
    <property type="molecule type" value="Genomic_DNA"/>
</dbReference>
<keyword evidence="8" id="KW-0547">Nucleotide-binding</keyword>
<evidence type="ECO:0000256" key="7">
    <source>
        <dbReference type="ARBA" id="ARBA00022737"/>
    </source>
</evidence>
<dbReference type="Gene3D" id="3.40.50.300">
    <property type="entry name" value="P-loop containing nucleotide triphosphate hydrolases"/>
    <property type="match status" value="2"/>
</dbReference>
<dbReference type="FunFam" id="3.40.50.300:FF:000293">
    <property type="entry name" value="ATP binding cassette subfamily C member 1"/>
    <property type="match status" value="1"/>
</dbReference>
<feature type="transmembrane region" description="Helical" evidence="15">
    <location>
        <begin position="466"/>
        <end position="490"/>
    </location>
</feature>
<dbReference type="CDD" id="cd18603">
    <property type="entry name" value="ABC_6TM_MRP1_2_3_6_D2_like"/>
    <property type="match status" value="1"/>
</dbReference>
<dbReference type="FunFam" id="3.40.50.300:FF:000074">
    <property type="entry name" value="Multidrug resistance-associated protein 5 isoform 1"/>
    <property type="match status" value="1"/>
</dbReference>
<sequence length="1587" mass="177136">MAASVTTAKKVRVVAIHDFDPLQADAILTQDCLKNPPNIQAQLPLSRGQCLEILTKNVKSWWLYVRCVFSEKEGFIPSICVVPLREDVDDEKLHNLVNGGQLSSSLVNRQVESKFFPNILNVTNISSKKIESRRKPCPEEKANIFSRLSFWWLNSLILTGFKRALLDSDLWALEEGSLSHSIVPRLQSEWEKEIRKCHGRNRAPRSNDEDFEKNHLQSASDVAFVGKCREPSLIKAMIQVFAPYFVIGVFFKLLNDILLFVQPYLLGLLIDYTEDKGNDADRWKGYVYVVVLVIVAILQLTAVQHALHIAFKSAMRVHTSIVGVVYAKALTLNSLSKRITTTGETVNLMAVDAQRVMRLVETLNQLWSAPFQICVAIYFLYVTMGVAVMAGLGTLLLLVPLNLLITRLVRKMQVKQMANTDERIRVMNEVLSGIKVLKLYAWEESFMNKVISVRNKELHHLTNSMYLGAAVSFTFICAPFLVSLATFAVYVLLGNELTAKKAFVAISLFNILRFPLMMLPRVIVNVIQAQVSFHRLEQFLGLEELQHENVQRNMPSHCSNLAIFVKNGSFCWDRTDDIPALRNINLSIATGSLVAVVGQVGCGKSTLLSALLGETNKSDGKVFVQGTTAYVPQQAWIQNATLQENVLFGNPRDSARYKQVISACALEPDIQVLPAGDMTEIGEKGINLSGGQKQRVSLARAVYFNTDIYLLDDPLSAVDSHVGKHIFDKVIGPQGLLKEKTRVLVTHGIQFLPFVDQIIVLRDGEVCEVGTYTELKSSQGWFAEFLDIYAGENSGAQMGKENIGEVSSQGKSLHKGRNSRNVAYNRSVSCHHLGNELHPRHHSAKSQSEVNLARLIVDKQSGNRSPLKKLLDLENRHSLVSMHSLNSLLSGCEGLDANYEVEDEPLFDTANDEDETVSSLDVPRNFQHQRSVVSGASVNSLLSLVEEEEGTKDRVEKPPVICINEPEDSPGVRGKENESLLANEGTGEREIVVEKREKKEKTGRTTSDERSQTGRVKFSVIWAYAGSLGILCSFLILFSGFGAESAIIMSRIWLAKWSSTNVTTSQQRDAFLGVYGALGFGQVLLVSAMSLVLTYSAMKAARNLHHGLLVNIMHLPMQFFETTPLGRIVNRFSRDINSVDDKIPRALGMFLRTFLTTLGTIVIISYSTPLFLTCVLPLGALYVFIQRAFVATSRQLRRIESVSRSPIYNHFFETINGTSTIRAYSQQQRFISESYRRIDESQVAHYPAISANRWLALRLEFIGAAILFFASLFAVIARETIAPGLVGLSVAYALQITGSLNWMVRQSSELETNIVAVERIKEYSAVTREADWIIPSHRPPSEWPHQGKVEIEHFDLRYREQLPLVLKDINCTIGAREKVGIVGRTGAGKSTLTLALFRILERAGGRILIDGFDIAAIGLQDLRSRLTIIPQDPMLFSGSLRLNLDPFNKYSDEELWNALEVAHLKSFVSGLDKGLEFVIQDGGENLSVGQRQLVCLGRALLRKSKILVLDEATAAVDLETDELIQKTIRREFADRTVFTIAHRLNTIMDYERVMVLTDGSVAEFDSPSNLLSRRGMFYSMARDAGLA</sequence>
<dbReference type="PANTHER" id="PTHR24223:SF443">
    <property type="entry name" value="MULTIDRUG-RESISTANCE LIKE PROTEIN 1, ISOFORM I"/>
    <property type="match status" value="1"/>
</dbReference>
<dbReference type="PROSITE" id="PS50002">
    <property type="entry name" value="SH3"/>
    <property type="match status" value="1"/>
</dbReference>
<evidence type="ECO:0000256" key="15">
    <source>
        <dbReference type="SAM" id="Phobius"/>
    </source>
</evidence>
<dbReference type="GO" id="GO:0005524">
    <property type="term" value="F:ATP binding"/>
    <property type="evidence" value="ECO:0007669"/>
    <property type="project" value="UniProtKB-KW"/>
</dbReference>
<evidence type="ECO:0000256" key="8">
    <source>
        <dbReference type="ARBA" id="ARBA00022741"/>
    </source>
</evidence>
<gene>
    <name evidence="19" type="ORF">PMEA_00008169</name>
</gene>